<dbReference type="EC" id="2.7.9.2" evidence="5 15"/>
<evidence type="ECO:0000256" key="14">
    <source>
        <dbReference type="ARBA" id="ARBA00047700"/>
    </source>
</evidence>
<evidence type="ECO:0000256" key="6">
    <source>
        <dbReference type="ARBA" id="ARBA00021623"/>
    </source>
</evidence>
<evidence type="ECO:0000256" key="2">
    <source>
        <dbReference type="ARBA" id="ARBA00002988"/>
    </source>
</evidence>
<protein>
    <recommendedName>
        <fullName evidence="6 15">Phosphoenolpyruvate synthase</fullName>
        <shortName evidence="15">PEP synthase</shortName>
        <ecNumber evidence="5 15">2.7.9.2</ecNumber>
    </recommendedName>
    <alternativeName>
        <fullName evidence="13 15">Pyruvate, water dikinase</fullName>
    </alternativeName>
</protein>
<keyword evidence="10 15" id="KW-0418">Kinase</keyword>
<comment type="function">
    <text evidence="2 15">Catalyzes the phosphorylation of pyruvate to phosphoenolpyruvate.</text>
</comment>
<dbReference type="InterPro" id="IPR015813">
    <property type="entry name" value="Pyrv/PenolPyrv_kinase-like_dom"/>
</dbReference>
<dbReference type="NCBIfam" id="TIGR01418">
    <property type="entry name" value="PEP_synth"/>
    <property type="match status" value="1"/>
</dbReference>
<dbReference type="InterPro" id="IPR000121">
    <property type="entry name" value="PEP_util_C"/>
</dbReference>
<evidence type="ECO:0000256" key="8">
    <source>
        <dbReference type="ARBA" id="ARBA00022723"/>
    </source>
</evidence>
<dbReference type="PIRSF" id="PIRSF000854">
    <property type="entry name" value="PEP_synthase"/>
    <property type="match status" value="1"/>
</dbReference>
<keyword evidence="7 15" id="KW-0808">Transferase</keyword>
<dbReference type="GO" id="GO:0046872">
    <property type="term" value="F:metal ion binding"/>
    <property type="evidence" value="ECO:0007669"/>
    <property type="project" value="UniProtKB-KW"/>
</dbReference>
<dbReference type="SUPFAM" id="SSF51621">
    <property type="entry name" value="Phosphoenolpyruvate/pyruvate domain"/>
    <property type="match status" value="1"/>
</dbReference>
<evidence type="ECO:0000259" key="17">
    <source>
        <dbReference type="Pfam" id="PF01326"/>
    </source>
</evidence>
<evidence type="ECO:0000256" key="4">
    <source>
        <dbReference type="ARBA" id="ARBA00007837"/>
    </source>
</evidence>
<dbReference type="Gene3D" id="3.20.20.60">
    <property type="entry name" value="Phosphoenolpyruvate-binding domains"/>
    <property type="match status" value="1"/>
</dbReference>
<comment type="cofactor">
    <cofactor evidence="1 15">
        <name>Mg(2+)</name>
        <dbReference type="ChEBI" id="CHEBI:18420"/>
    </cofactor>
</comment>
<keyword evidence="11 15" id="KW-0067">ATP-binding</keyword>
<dbReference type="Pfam" id="PF00391">
    <property type="entry name" value="PEP-utilizers"/>
    <property type="match status" value="1"/>
</dbReference>
<evidence type="ECO:0000313" key="19">
    <source>
        <dbReference type="EMBL" id="OGC92731.1"/>
    </source>
</evidence>
<feature type="domain" description="Pyruvate phosphate dikinase AMP/ATP-binding" evidence="17">
    <location>
        <begin position="21"/>
        <end position="325"/>
    </location>
</feature>
<evidence type="ECO:0000259" key="16">
    <source>
        <dbReference type="Pfam" id="PF00391"/>
    </source>
</evidence>
<evidence type="ECO:0000256" key="5">
    <source>
        <dbReference type="ARBA" id="ARBA00011996"/>
    </source>
</evidence>
<dbReference type="UniPathway" id="UPA00138"/>
<comment type="caution">
    <text evidence="19">The sequence shown here is derived from an EMBL/GenBank/DDBJ whole genome shotgun (WGS) entry which is preliminary data.</text>
</comment>
<keyword evidence="8 15" id="KW-0479">Metal-binding</keyword>
<dbReference type="InterPro" id="IPR008279">
    <property type="entry name" value="PEP-util_enz_mobile_dom"/>
</dbReference>
<evidence type="ECO:0000259" key="18">
    <source>
        <dbReference type="Pfam" id="PF02896"/>
    </source>
</evidence>
<evidence type="ECO:0000256" key="1">
    <source>
        <dbReference type="ARBA" id="ARBA00001946"/>
    </source>
</evidence>
<evidence type="ECO:0000256" key="12">
    <source>
        <dbReference type="ARBA" id="ARBA00022842"/>
    </source>
</evidence>
<dbReference type="InterPro" id="IPR036637">
    <property type="entry name" value="Phosphohistidine_dom_sf"/>
</dbReference>
<feature type="domain" description="PEP-utilising enzyme mobile" evidence="16">
    <location>
        <begin position="366"/>
        <end position="436"/>
    </location>
</feature>
<keyword evidence="12 15" id="KW-0460">Magnesium</keyword>
<gene>
    <name evidence="19" type="ORF">A2876_00010</name>
</gene>
<evidence type="ECO:0000256" key="13">
    <source>
        <dbReference type="ARBA" id="ARBA00033470"/>
    </source>
</evidence>
<dbReference type="InterPro" id="IPR040442">
    <property type="entry name" value="Pyrv_kinase-like_dom_sf"/>
</dbReference>
<proteinExistence type="inferred from homology"/>
<dbReference type="InterPro" id="IPR006319">
    <property type="entry name" value="PEP_synth"/>
</dbReference>
<comment type="similarity">
    <text evidence="4 15">Belongs to the PEP-utilizing enzyme family.</text>
</comment>
<dbReference type="GO" id="GO:0006094">
    <property type="term" value="P:gluconeogenesis"/>
    <property type="evidence" value="ECO:0007669"/>
    <property type="project" value="UniProtKB-UniPathway"/>
</dbReference>
<reference evidence="19 20" key="1">
    <citation type="journal article" date="2016" name="Nat. Commun.">
        <title>Thousands of microbial genomes shed light on interconnected biogeochemical processes in an aquifer system.</title>
        <authorList>
            <person name="Anantharaman K."/>
            <person name="Brown C.T."/>
            <person name="Hug L.A."/>
            <person name="Sharon I."/>
            <person name="Castelle C.J."/>
            <person name="Probst A.J."/>
            <person name="Thomas B.C."/>
            <person name="Singh A."/>
            <person name="Wilkins M.J."/>
            <person name="Karaoz U."/>
            <person name="Brodie E.L."/>
            <person name="Williams K.H."/>
            <person name="Hubbard S.S."/>
            <person name="Banfield J.F."/>
        </authorList>
    </citation>
    <scope>NUCLEOTIDE SEQUENCE [LARGE SCALE GENOMIC DNA]</scope>
</reference>
<dbReference type="Gene3D" id="3.30.1490.20">
    <property type="entry name" value="ATP-grasp fold, A domain"/>
    <property type="match status" value="1"/>
</dbReference>
<evidence type="ECO:0000256" key="9">
    <source>
        <dbReference type="ARBA" id="ARBA00022741"/>
    </source>
</evidence>
<dbReference type="PANTHER" id="PTHR43030:SF1">
    <property type="entry name" value="PHOSPHOENOLPYRUVATE SYNTHASE"/>
    <property type="match status" value="1"/>
</dbReference>
<dbReference type="Pfam" id="PF02896">
    <property type="entry name" value="PEP-utilizers_C"/>
    <property type="match status" value="1"/>
</dbReference>
<feature type="domain" description="PEP-utilising enzyme C-terminal" evidence="18">
    <location>
        <begin position="468"/>
        <end position="755"/>
    </location>
</feature>
<dbReference type="InterPro" id="IPR013815">
    <property type="entry name" value="ATP_grasp_subdomain_1"/>
</dbReference>
<accession>A0A1F4YFL7</accession>
<dbReference type="SUPFAM" id="SSF56059">
    <property type="entry name" value="Glutathione synthetase ATP-binding domain-like"/>
    <property type="match status" value="1"/>
</dbReference>
<name>A0A1F4YFL7_9BACT</name>
<evidence type="ECO:0000256" key="10">
    <source>
        <dbReference type="ARBA" id="ARBA00022777"/>
    </source>
</evidence>
<dbReference type="EMBL" id="MEXH01000008">
    <property type="protein sequence ID" value="OGC92731.1"/>
    <property type="molecule type" value="Genomic_DNA"/>
</dbReference>
<dbReference type="PANTHER" id="PTHR43030">
    <property type="entry name" value="PHOSPHOENOLPYRUVATE SYNTHASE"/>
    <property type="match status" value="1"/>
</dbReference>
<dbReference type="Gene3D" id="3.50.30.10">
    <property type="entry name" value="Phosphohistidine domain"/>
    <property type="match status" value="1"/>
</dbReference>
<dbReference type="Proteomes" id="UP000178176">
    <property type="component" value="Unassembled WGS sequence"/>
</dbReference>
<comment type="catalytic activity">
    <reaction evidence="14 15">
        <text>pyruvate + ATP + H2O = phosphoenolpyruvate + AMP + phosphate + 2 H(+)</text>
        <dbReference type="Rhea" id="RHEA:11364"/>
        <dbReference type="ChEBI" id="CHEBI:15361"/>
        <dbReference type="ChEBI" id="CHEBI:15377"/>
        <dbReference type="ChEBI" id="CHEBI:15378"/>
        <dbReference type="ChEBI" id="CHEBI:30616"/>
        <dbReference type="ChEBI" id="CHEBI:43474"/>
        <dbReference type="ChEBI" id="CHEBI:58702"/>
        <dbReference type="ChEBI" id="CHEBI:456215"/>
        <dbReference type="EC" id="2.7.9.2"/>
    </reaction>
</comment>
<dbReference type="GO" id="GO:0008986">
    <property type="term" value="F:pyruvate, water dikinase activity"/>
    <property type="evidence" value="ECO:0007669"/>
    <property type="project" value="UniProtKB-EC"/>
</dbReference>
<dbReference type="Pfam" id="PF01326">
    <property type="entry name" value="PPDK_N"/>
    <property type="match status" value="1"/>
</dbReference>
<dbReference type="PRINTS" id="PR01736">
    <property type="entry name" value="PHPHTRNFRASE"/>
</dbReference>
<evidence type="ECO:0000256" key="11">
    <source>
        <dbReference type="ARBA" id="ARBA00022840"/>
    </source>
</evidence>
<sequence length="763" mass="84335">MKKTAKYIRWFSEISKSDIAIAGGKGANLGELTQAKIPVPPGFVILSSAYFDFLDANDLRPQIKNILLKCDVSDTRQLESASDKVQKLLHSAEMPEQVSQELFTSYDQLGSSLAVAVRSSATAEDLPDASFAGQQESYLNVIGDTNLLIKVRQCWESLFGARAIFYRDQKKFDHFKVGIAVPVQKMVQSEVSGVMFTTDPISQNRDRIIVEAIYGLGDYIVQGVVTPDHYEISRASGKITVKIPSTQTIMEVRKAQGVKQVPVPKKLQGLPKLTDKQILEIADIGKRIHRHYFFPQDIEWARENGKFYVVQSRPITTLKSDLSKEYSPSKPAQIHANPILKGAPASPGLVWGPVKIIDVKHLDQVKAGDIMVTDMTTPDFVPAMKRAAGIITNRGGLTSHAAIVSRELGVPCIVGTSTATTDLKNGMIITLNGSTGEIFPGSPSPSSPITSQNTQPSPYNFQLPKNFKTATKLYVNLAEPEAADRVAERNVDGVGLLRAEFMIANLGVHPKKVIAEGKQKQYVHDLAESMTKFCRAFDPRPVIYRATDFKTNEYRSLKGGEAYEPQESNPMLGFRGALRYIKNPDVFNLELEAIKRVRNTHGYKNLHLMIPFVSSVPELVDVKKLVAATGLYRSGSFKLWMMVEIPSNVILLEDFINVGLDGVSIGSNDLTMLILGTDRDNQDVAPQFDERNPAVLWALEKTVKTSLKMGITCGICGQAPSEYPDLVEKLVSWGITSISVNPDAIERTREIIYHNELKIVNKI</sequence>
<keyword evidence="19" id="KW-0670">Pyruvate</keyword>
<dbReference type="AlphaFoldDB" id="A0A1F4YFL7"/>
<evidence type="ECO:0000256" key="15">
    <source>
        <dbReference type="PIRNR" id="PIRNR000854"/>
    </source>
</evidence>
<dbReference type="InterPro" id="IPR018274">
    <property type="entry name" value="PEP_util_AS"/>
</dbReference>
<evidence type="ECO:0000256" key="7">
    <source>
        <dbReference type="ARBA" id="ARBA00022679"/>
    </source>
</evidence>
<dbReference type="NCBIfam" id="NF005057">
    <property type="entry name" value="PRK06464.1"/>
    <property type="match status" value="1"/>
</dbReference>
<evidence type="ECO:0000313" key="20">
    <source>
        <dbReference type="Proteomes" id="UP000178176"/>
    </source>
</evidence>
<dbReference type="GO" id="GO:0005524">
    <property type="term" value="F:ATP binding"/>
    <property type="evidence" value="ECO:0007669"/>
    <property type="project" value="UniProtKB-KW"/>
</dbReference>
<keyword evidence="9 15" id="KW-0547">Nucleotide-binding</keyword>
<dbReference type="InterPro" id="IPR002192">
    <property type="entry name" value="PPDK_AMP/ATP-bd"/>
</dbReference>
<dbReference type="SUPFAM" id="SSF52009">
    <property type="entry name" value="Phosphohistidine domain"/>
    <property type="match status" value="1"/>
</dbReference>
<comment type="pathway">
    <text evidence="3 15">Carbohydrate biosynthesis; gluconeogenesis.</text>
</comment>
<evidence type="ECO:0000256" key="3">
    <source>
        <dbReference type="ARBA" id="ARBA00004742"/>
    </source>
</evidence>
<dbReference type="FunFam" id="3.30.1490.20:FF:000010">
    <property type="entry name" value="Phosphoenolpyruvate synthase"/>
    <property type="match status" value="1"/>
</dbReference>
<organism evidence="19 20">
    <name type="scientific">Candidatus Amesbacteria bacterium RIFCSPHIGHO2_01_FULL_48_32b</name>
    <dbReference type="NCBI Taxonomy" id="1797253"/>
    <lineage>
        <taxon>Bacteria</taxon>
        <taxon>Candidatus Amesiibacteriota</taxon>
    </lineage>
</organism>
<dbReference type="PROSITE" id="PS00370">
    <property type="entry name" value="PEP_ENZYMES_PHOS_SITE"/>
    <property type="match status" value="1"/>
</dbReference>
<dbReference type="Gene3D" id="3.30.470.20">
    <property type="entry name" value="ATP-grasp fold, B domain"/>
    <property type="match status" value="1"/>
</dbReference>